<name>A0A6L8UY88_9BACL</name>
<accession>A0A6L8UY88</accession>
<organism evidence="1 2">
    <name type="scientific">Paenibacillus silvestris</name>
    <dbReference type="NCBI Taxonomy" id="2606219"/>
    <lineage>
        <taxon>Bacteria</taxon>
        <taxon>Bacillati</taxon>
        <taxon>Bacillota</taxon>
        <taxon>Bacilli</taxon>
        <taxon>Bacillales</taxon>
        <taxon>Paenibacillaceae</taxon>
        <taxon>Paenibacillus</taxon>
    </lineage>
</organism>
<dbReference type="RefSeq" id="WP_161407350.1">
    <property type="nucleotide sequence ID" value="NZ_WTUZ01000016.1"/>
</dbReference>
<dbReference type="Gene3D" id="3.20.20.150">
    <property type="entry name" value="Divalent-metal-dependent TIM barrel enzymes"/>
    <property type="match status" value="1"/>
</dbReference>
<protein>
    <submittedName>
        <fullName evidence="1">Sugar phosphate isomerase/epimerase</fullName>
    </submittedName>
</protein>
<proteinExistence type="predicted"/>
<dbReference type="InterPro" id="IPR036237">
    <property type="entry name" value="Xyl_isomerase-like_sf"/>
</dbReference>
<sequence>MMTVKRNLRLDVQQSWWAMSGLGDGETEWSMEQKFEKLAEAGFTGILGRLPQVEEVDKWHRLLQEYSFSFGVQMAPFPRAGDDITSFLQRAKQFGARYINAQVLDQYTVGAEAISGLKGLIQQAEEVGIPFFVETHRGRVTQDLLRTAEYVQALPKLRLTNDLSHYIVGSAIGEEGADPVTEDLFAKLLQRTSSIHARVSNGNQVQVDIGEHGEHPMVVHFARWWREGMSSWVQTAGEGDAFPFVCELGPVSYAVVRQDGKEISNRWEQALVFKKIAEELWHAVHSH</sequence>
<dbReference type="GO" id="GO:0016853">
    <property type="term" value="F:isomerase activity"/>
    <property type="evidence" value="ECO:0007669"/>
    <property type="project" value="UniProtKB-KW"/>
</dbReference>
<dbReference type="SUPFAM" id="SSF51658">
    <property type="entry name" value="Xylose isomerase-like"/>
    <property type="match status" value="1"/>
</dbReference>
<comment type="caution">
    <text evidence="1">The sequence shown here is derived from an EMBL/GenBank/DDBJ whole genome shotgun (WGS) entry which is preliminary data.</text>
</comment>
<gene>
    <name evidence="1" type="ORF">GQF01_13795</name>
</gene>
<dbReference type="AlphaFoldDB" id="A0A6L8UY88"/>
<keyword evidence="1" id="KW-0413">Isomerase</keyword>
<keyword evidence="2" id="KW-1185">Reference proteome</keyword>
<evidence type="ECO:0000313" key="2">
    <source>
        <dbReference type="Proteomes" id="UP000481087"/>
    </source>
</evidence>
<evidence type="ECO:0000313" key="1">
    <source>
        <dbReference type="EMBL" id="MZQ83183.1"/>
    </source>
</evidence>
<dbReference type="EMBL" id="WTUZ01000016">
    <property type="protein sequence ID" value="MZQ83183.1"/>
    <property type="molecule type" value="Genomic_DNA"/>
</dbReference>
<dbReference type="Proteomes" id="UP000481087">
    <property type="component" value="Unassembled WGS sequence"/>
</dbReference>
<reference evidence="1 2" key="1">
    <citation type="submission" date="2019-12" db="EMBL/GenBank/DDBJ databases">
        <title>Paenibacillus sp. nov. sp. isolated from soil.</title>
        <authorList>
            <person name="Kim J."/>
            <person name="Jeong S.E."/>
            <person name="Jung H.S."/>
            <person name="Jeon C.O."/>
        </authorList>
    </citation>
    <scope>NUCLEOTIDE SEQUENCE [LARGE SCALE GENOMIC DNA]</scope>
    <source>
        <strain evidence="1 2">5J-6</strain>
    </source>
</reference>